<protein>
    <submittedName>
        <fullName evidence="1">Cyclic-di-AMP receptor</fullName>
    </submittedName>
</protein>
<evidence type="ECO:0000313" key="1">
    <source>
        <dbReference type="EMBL" id="MBO8434383.1"/>
    </source>
</evidence>
<dbReference type="InterPro" id="IPR011322">
    <property type="entry name" value="N-reg_PII-like_a/b"/>
</dbReference>
<reference evidence="1" key="1">
    <citation type="submission" date="2020-10" db="EMBL/GenBank/DDBJ databases">
        <authorList>
            <person name="Gilroy R."/>
        </authorList>
    </citation>
    <scope>NUCLEOTIDE SEQUENCE</scope>
    <source>
        <strain evidence="1">F6-4510</strain>
    </source>
</reference>
<dbReference type="Gene3D" id="3.30.70.120">
    <property type="match status" value="1"/>
</dbReference>
<dbReference type="SUPFAM" id="SSF54913">
    <property type="entry name" value="GlnB-like"/>
    <property type="match status" value="1"/>
</dbReference>
<dbReference type="InterPro" id="IPR015867">
    <property type="entry name" value="N-reg_PII/ATP_PRibTrfase_C"/>
</dbReference>
<dbReference type="PANTHER" id="PTHR38456">
    <property type="entry name" value="CYCLIC DI-AMP RECEPTOR A"/>
    <property type="match status" value="1"/>
</dbReference>
<dbReference type="PANTHER" id="PTHR38456:SF1">
    <property type="entry name" value="CYCLIC DI-AMP RECEPTOR A"/>
    <property type="match status" value="1"/>
</dbReference>
<name>A0A9D9DWZ4_9FIRM</name>
<sequence>MKLIVAIIHDDDVRNTMDTLRDEGFFVTKLSSTGGFLRAGNTTLLIGVEDSLVDKVMAIFERCCKSRKELTTVETPYGGLQGYVSRPIEIVIGGATVFVLDVADFKKF</sequence>
<proteinExistence type="predicted"/>
<keyword evidence="1" id="KW-0675">Receptor</keyword>
<dbReference type="Proteomes" id="UP000823611">
    <property type="component" value="Unassembled WGS sequence"/>
</dbReference>
<gene>
    <name evidence="1" type="ORF">IAC55_03555</name>
</gene>
<accession>A0A9D9DWZ4</accession>
<dbReference type="InterPro" id="IPR010375">
    <property type="entry name" value="CdAMP_rec"/>
</dbReference>
<dbReference type="Pfam" id="PF06153">
    <property type="entry name" value="CdAMP_rec"/>
    <property type="match status" value="1"/>
</dbReference>
<comment type="caution">
    <text evidence="1">The sequence shown here is derived from an EMBL/GenBank/DDBJ whole genome shotgun (WGS) entry which is preliminary data.</text>
</comment>
<organism evidence="1 2">
    <name type="scientific">Candidatus Fimicola merdigallinarum</name>
    <dbReference type="NCBI Taxonomy" id="2840819"/>
    <lineage>
        <taxon>Bacteria</taxon>
        <taxon>Bacillati</taxon>
        <taxon>Bacillota</taxon>
        <taxon>Clostridia</taxon>
        <taxon>Lachnospirales</taxon>
        <taxon>Lachnospiraceae</taxon>
        <taxon>Lachnospiraceae incertae sedis</taxon>
        <taxon>Candidatus Fimicola</taxon>
    </lineage>
</organism>
<evidence type="ECO:0000313" key="2">
    <source>
        <dbReference type="Proteomes" id="UP000823611"/>
    </source>
</evidence>
<dbReference type="EMBL" id="JADIMX010000066">
    <property type="protein sequence ID" value="MBO8434383.1"/>
    <property type="molecule type" value="Genomic_DNA"/>
</dbReference>
<reference evidence="1" key="2">
    <citation type="journal article" date="2021" name="PeerJ">
        <title>Extensive microbial diversity within the chicken gut microbiome revealed by metagenomics and culture.</title>
        <authorList>
            <person name="Gilroy R."/>
            <person name="Ravi A."/>
            <person name="Getino M."/>
            <person name="Pursley I."/>
            <person name="Horton D.L."/>
            <person name="Alikhan N.F."/>
            <person name="Baker D."/>
            <person name="Gharbi K."/>
            <person name="Hall N."/>
            <person name="Watson M."/>
            <person name="Adriaenssens E.M."/>
            <person name="Foster-Nyarko E."/>
            <person name="Jarju S."/>
            <person name="Secka A."/>
            <person name="Antonio M."/>
            <person name="Oren A."/>
            <person name="Chaudhuri R.R."/>
            <person name="La Ragione R."/>
            <person name="Hildebrand F."/>
            <person name="Pallen M.J."/>
        </authorList>
    </citation>
    <scope>NUCLEOTIDE SEQUENCE</scope>
    <source>
        <strain evidence="1">F6-4510</strain>
    </source>
</reference>
<dbReference type="AlphaFoldDB" id="A0A9D9DWZ4"/>